<organism evidence="10">
    <name type="scientific">Soboliphyme baturini</name>
    <dbReference type="NCBI Taxonomy" id="241478"/>
    <lineage>
        <taxon>Eukaryota</taxon>
        <taxon>Metazoa</taxon>
        <taxon>Ecdysozoa</taxon>
        <taxon>Nematoda</taxon>
        <taxon>Enoplea</taxon>
        <taxon>Dorylaimia</taxon>
        <taxon>Dioctophymatida</taxon>
        <taxon>Dioctophymatoidea</taxon>
        <taxon>Soboliphymatidae</taxon>
        <taxon>Soboliphyme</taxon>
    </lineage>
</organism>
<sequence length="113" mass="13275">MTVGRAWEIYIVWFGHDRCERIISGYGVEQLRDNNYETYWQSDGSQPHVVNIIFRQKTSVSYVALTFMLQIVIMQNYQNGRDTHVRQIKVYGPMPSNRFDPLLGLFGNESLLR</sequence>
<evidence type="ECO:0000256" key="2">
    <source>
        <dbReference type="ARBA" id="ARBA00013927"/>
    </source>
</evidence>
<evidence type="ECO:0000259" key="7">
    <source>
        <dbReference type="PROSITE" id="PS51284"/>
    </source>
</evidence>
<dbReference type="GO" id="GO:0070979">
    <property type="term" value="P:protein K11-linked ubiquitination"/>
    <property type="evidence" value="ECO:0007669"/>
    <property type="project" value="TreeGrafter"/>
</dbReference>
<evidence type="ECO:0000313" key="8">
    <source>
        <dbReference type="EMBL" id="VDO98482.1"/>
    </source>
</evidence>
<keyword evidence="4" id="KW-0498">Mitosis</keyword>
<dbReference type="PROSITE" id="PS51284">
    <property type="entry name" value="DOC"/>
    <property type="match status" value="1"/>
</dbReference>
<name>A0A183IGA9_9BILA</name>
<reference evidence="10" key="1">
    <citation type="submission" date="2016-06" db="UniProtKB">
        <authorList>
            <consortium name="WormBaseParasite"/>
        </authorList>
    </citation>
    <scope>IDENTIFICATION</scope>
</reference>
<dbReference type="InterPro" id="IPR016901">
    <property type="entry name" value="APC10/Doc1"/>
</dbReference>
<dbReference type="GO" id="GO:0031145">
    <property type="term" value="P:anaphase-promoting complex-dependent catabolic process"/>
    <property type="evidence" value="ECO:0007669"/>
    <property type="project" value="InterPro"/>
</dbReference>
<keyword evidence="6" id="KW-0131">Cell cycle</keyword>
<dbReference type="InterPro" id="IPR008979">
    <property type="entry name" value="Galactose-bd-like_sf"/>
</dbReference>
<reference evidence="8 9" key="2">
    <citation type="submission" date="2018-11" db="EMBL/GenBank/DDBJ databases">
        <authorList>
            <consortium name="Pathogen Informatics"/>
        </authorList>
    </citation>
    <scope>NUCLEOTIDE SEQUENCE [LARGE SCALE GENOMIC DNA]</scope>
</reference>
<protein>
    <recommendedName>
        <fullName evidence="2">Anaphase-promoting complex subunit 10</fullName>
    </recommendedName>
</protein>
<dbReference type="OrthoDB" id="24948at2759"/>
<dbReference type="AlphaFoldDB" id="A0A183IGA9"/>
<dbReference type="GO" id="GO:0051301">
    <property type="term" value="P:cell division"/>
    <property type="evidence" value="ECO:0007669"/>
    <property type="project" value="UniProtKB-KW"/>
</dbReference>
<evidence type="ECO:0000256" key="1">
    <source>
        <dbReference type="ARBA" id="ARBA00006762"/>
    </source>
</evidence>
<dbReference type="PANTHER" id="PTHR12936">
    <property type="entry name" value="ANAPHASE-PROMOTING COMPLEX 10"/>
    <property type="match status" value="1"/>
</dbReference>
<evidence type="ECO:0000256" key="4">
    <source>
        <dbReference type="ARBA" id="ARBA00022776"/>
    </source>
</evidence>
<comment type="similarity">
    <text evidence="1">Belongs to the APC10 family.</text>
</comment>
<dbReference type="SMART" id="SM01337">
    <property type="entry name" value="APC10"/>
    <property type="match status" value="1"/>
</dbReference>
<dbReference type="Gene3D" id="2.60.120.260">
    <property type="entry name" value="Galactose-binding domain-like"/>
    <property type="match status" value="2"/>
</dbReference>
<evidence type="ECO:0000313" key="9">
    <source>
        <dbReference type="Proteomes" id="UP000270296"/>
    </source>
</evidence>
<evidence type="ECO:0000256" key="5">
    <source>
        <dbReference type="ARBA" id="ARBA00022786"/>
    </source>
</evidence>
<evidence type="ECO:0000313" key="10">
    <source>
        <dbReference type="WBParaSite" id="SBAD_0000278301-mRNA-1"/>
    </source>
</evidence>
<gene>
    <name evidence="8" type="ORF">SBAD_LOCUS2653</name>
</gene>
<evidence type="ECO:0000256" key="3">
    <source>
        <dbReference type="ARBA" id="ARBA00022618"/>
    </source>
</evidence>
<dbReference type="GO" id="GO:0005680">
    <property type="term" value="C:anaphase-promoting complex"/>
    <property type="evidence" value="ECO:0007669"/>
    <property type="project" value="InterPro"/>
</dbReference>
<dbReference type="WBParaSite" id="SBAD_0000278301-mRNA-1">
    <property type="protein sequence ID" value="SBAD_0000278301-mRNA-1"/>
    <property type="gene ID" value="SBAD_0000278301"/>
</dbReference>
<accession>A0A183IGA9</accession>
<keyword evidence="5" id="KW-0833">Ubl conjugation pathway</keyword>
<dbReference type="PANTHER" id="PTHR12936:SF0">
    <property type="entry name" value="ANAPHASE-PROMOTING COMPLEX SUBUNIT 10"/>
    <property type="match status" value="1"/>
</dbReference>
<keyword evidence="9" id="KW-1185">Reference proteome</keyword>
<dbReference type="InterPro" id="IPR004939">
    <property type="entry name" value="APC_su10/DOC_dom"/>
</dbReference>
<feature type="domain" description="DOC" evidence="7">
    <location>
        <begin position="1"/>
        <end position="113"/>
    </location>
</feature>
<keyword evidence="3" id="KW-0132">Cell division</keyword>
<dbReference type="Pfam" id="PF03256">
    <property type="entry name" value="ANAPC10"/>
    <property type="match status" value="2"/>
</dbReference>
<dbReference type="Proteomes" id="UP000270296">
    <property type="component" value="Unassembled WGS sequence"/>
</dbReference>
<dbReference type="EMBL" id="UZAM01007337">
    <property type="protein sequence ID" value="VDO98482.1"/>
    <property type="molecule type" value="Genomic_DNA"/>
</dbReference>
<proteinExistence type="inferred from homology"/>
<dbReference type="SUPFAM" id="SSF49785">
    <property type="entry name" value="Galactose-binding domain-like"/>
    <property type="match status" value="1"/>
</dbReference>
<evidence type="ECO:0000256" key="6">
    <source>
        <dbReference type="ARBA" id="ARBA00023306"/>
    </source>
</evidence>